<feature type="domain" description="IclR-ED" evidence="7">
    <location>
        <begin position="75"/>
        <end position="148"/>
    </location>
</feature>
<evidence type="ECO:0000259" key="7">
    <source>
        <dbReference type="PROSITE" id="PS51078"/>
    </source>
</evidence>
<dbReference type="Gene3D" id="3.30.450.40">
    <property type="match status" value="1"/>
</dbReference>
<proteinExistence type="predicted"/>
<dbReference type="RefSeq" id="WP_052835659.1">
    <property type="nucleotide sequence ID" value="NZ_CDRZ01000271.1"/>
</dbReference>
<evidence type="ECO:0000256" key="5">
    <source>
        <dbReference type="ARBA" id="ARBA00070406"/>
    </source>
</evidence>
<dbReference type="EMBL" id="CDRZ01000271">
    <property type="protein sequence ID" value="CEO90089.1"/>
    <property type="molecule type" value="Genomic_DNA"/>
</dbReference>
<evidence type="ECO:0000256" key="1">
    <source>
        <dbReference type="ARBA" id="ARBA00023015"/>
    </source>
</evidence>
<dbReference type="Pfam" id="PF01614">
    <property type="entry name" value="IclR_C"/>
    <property type="match status" value="1"/>
</dbReference>
<accession>A0A0B7MHH8</accession>
<evidence type="ECO:0000256" key="4">
    <source>
        <dbReference type="ARBA" id="ARBA00058938"/>
    </source>
</evidence>
<dbReference type="Proteomes" id="UP000046155">
    <property type="component" value="Unassembled WGS sequence"/>
</dbReference>
<comment type="function">
    <text evidence="4">May be an activator protein for the gylABX operon.</text>
</comment>
<dbReference type="GO" id="GO:0003700">
    <property type="term" value="F:DNA-binding transcription factor activity"/>
    <property type="evidence" value="ECO:0007669"/>
    <property type="project" value="TreeGrafter"/>
</dbReference>
<keyword evidence="3" id="KW-0804">Transcription</keyword>
<evidence type="ECO:0000313" key="8">
    <source>
        <dbReference type="EMBL" id="CEO90089.1"/>
    </source>
</evidence>
<gene>
    <name evidence="8" type="ORF">SSCH_710037</name>
</gene>
<dbReference type="InterPro" id="IPR036390">
    <property type="entry name" value="WH_DNA-bd_sf"/>
</dbReference>
<dbReference type="InterPro" id="IPR050707">
    <property type="entry name" value="HTH_MetabolicPath_Reg"/>
</dbReference>
<reference evidence="9" key="1">
    <citation type="submission" date="2015-01" db="EMBL/GenBank/DDBJ databases">
        <authorList>
            <person name="Manzoor Shahid"/>
            <person name="Zubair Saima"/>
        </authorList>
    </citation>
    <scope>NUCLEOTIDE SEQUENCE [LARGE SCALE GENOMIC DNA]</scope>
    <source>
        <strain evidence="9">Sp3</strain>
    </source>
</reference>
<dbReference type="GO" id="GO:0003677">
    <property type="term" value="F:DNA binding"/>
    <property type="evidence" value="ECO:0007669"/>
    <property type="project" value="UniProtKB-KW"/>
</dbReference>
<dbReference type="PANTHER" id="PTHR30136:SF24">
    <property type="entry name" value="HTH-TYPE TRANSCRIPTIONAL REPRESSOR ALLR"/>
    <property type="match status" value="1"/>
</dbReference>
<dbReference type="PANTHER" id="PTHR30136">
    <property type="entry name" value="HELIX-TURN-HELIX TRANSCRIPTIONAL REGULATOR, ICLR FAMILY"/>
    <property type="match status" value="1"/>
</dbReference>
<dbReference type="InterPro" id="IPR005471">
    <property type="entry name" value="Tscrpt_reg_IclR_N"/>
</dbReference>
<name>A0A0B7MHH8_9FIRM</name>
<evidence type="ECO:0000256" key="2">
    <source>
        <dbReference type="ARBA" id="ARBA00023125"/>
    </source>
</evidence>
<dbReference type="SUPFAM" id="SSF46785">
    <property type="entry name" value="Winged helix' DNA-binding domain"/>
    <property type="match status" value="1"/>
</dbReference>
<protein>
    <recommendedName>
        <fullName evidence="5">Glycerol operon regulatory protein</fullName>
    </recommendedName>
</protein>
<dbReference type="Gene3D" id="1.10.10.10">
    <property type="entry name" value="Winged helix-like DNA-binding domain superfamily/Winged helix DNA-binding domain"/>
    <property type="match status" value="1"/>
</dbReference>
<dbReference type="SMART" id="SM00346">
    <property type="entry name" value="HTH_ICLR"/>
    <property type="match status" value="1"/>
</dbReference>
<organism evidence="8 9">
    <name type="scientific">Syntrophaceticus schinkii</name>
    <dbReference type="NCBI Taxonomy" id="499207"/>
    <lineage>
        <taxon>Bacteria</taxon>
        <taxon>Bacillati</taxon>
        <taxon>Bacillota</taxon>
        <taxon>Clostridia</taxon>
        <taxon>Thermoanaerobacterales</taxon>
        <taxon>Thermoanaerobacterales Family III. Incertae Sedis</taxon>
        <taxon>Syntrophaceticus</taxon>
    </lineage>
</organism>
<dbReference type="GO" id="GO:0045892">
    <property type="term" value="P:negative regulation of DNA-templated transcription"/>
    <property type="evidence" value="ECO:0007669"/>
    <property type="project" value="TreeGrafter"/>
</dbReference>
<keyword evidence="2" id="KW-0238">DNA-binding</keyword>
<evidence type="ECO:0000259" key="6">
    <source>
        <dbReference type="PROSITE" id="PS51077"/>
    </source>
</evidence>
<dbReference type="PROSITE" id="PS51077">
    <property type="entry name" value="HTH_ICLR"/>
    <property type="match status" value="1"/>
</dbReference>
<feature type="domain" description="HTH iclR-type" evidence="6">
    <location>
        <begin position="12"/>
        <end position="74"/>
    </location>
</feature>
<dbReference type="InterPro" id="IPR036388">
    <property type="entry name" value="WH-like_DNA-bd_sf"/>
</dbReference>
<dbReference type="InterPro" id="IPR029016">
    <property type="entry name" value="GAF-like_dom_sf"/>
</dbReference>
<dbReference type="InterPro" id="IPR014757">
    <property type="entry name" value="Tscrpt_reg_IclR_C"/>
</dbReference>
<evidence type="ECO:0000256" key="3">
    <source>
        <dbReference type="ARBA" id="ARBA00023163"/>
    </source>
</evidence>
<dbReference type="FunFam" id="1.10.10.10:FF:000056">
    <property type="entry name" value="IclR family transcriptional regulator"/>
    <property type="match status" value="1"/>
</dbReference>
<sequence>MADEKNSREYILQSVDNALRVLDSFNSMEPEMGVSELSRKLGLSKSAIFRIVSTLEARGFLTQNPGNSKYRLGLKLLRLGELVLNQHDLVMAVRPFLKEIVEFCDETAHLVVLEQEKTTFIDKVESARVVKMGSAIGESLPETPQVIA</sequence>
<keyword evidence="1" id="KW-0805">Transcription regulation</keyword>
<keyword evidence="9" id="KW-1185">Reference proteome</keyword>
<dbReference type="Pfam" id="PF09339">
    <property type="entry name" value="HTH_IclR"/>
    <property type="match status" value="1"/>
</dbReference>
<dbReference type="PROSITE" id="PS51078">
    <property type="entry name" value="ICLR_ED"/>
    <property type="match status" value="1"/>
</dbReference>
<dbReference type="SUPFAM" id="SSF55781">
    <property type="entry name" value="GAF domain-like"/>
    <property type="match status" value="1"/>
</dbReference>
<evidence type="ECO:0000313" key="9">
    <source>
        <dbReference type="Proteomes" id="UP000046155"/>
    </source>
</evidence>
<dbReference type="AlphaFoldDB" id="A0A0B7MHH8"/>